<feature type="region of interest" description="Disordered" evidence="6">
    <location>
        <begin position="18"/>
        <end position="51"/>
    </location>
</feature>
<organism evidence="8">
    <name type="scientific">Pyrenophora teres f. teres (strain 0-1)</name>
    <name type="common">Barley net blotch fungus</name>
    <name type="synonym">Drechslera teres f. teres</name>
    <dbReference type="NCBI Taxonomy" id="861557"/>
    <lineage>
        <taxon>Eukaryota</taxon>
        <taxon>Fungi</taxon>
        <taxon>Dikarya</taxon>
        <taxon>Ascomycota</taxon>
        <taxon>Pezizomycotina</taxon>
        <taxon>Dothideomycetes</taxon>
        <taxon>Pleosporomycetidae</taxon>
        <taxon>Pleosporales</taxon>
        <taxon>Pleosporineae</taxon>
        <taxon>Pleosporaceae</taxon>
        <taxon>Pyrenophora</taxon>
    </lineage>
</organism>
<keyword evidence="4" id="KW-0862">Zinc</keyword>
<dbReference type="OrthoDB" id="3677735at2759"/>
<dbReference type="AlphaFoldDB" id="E3RH70"/>
<evidence type="ECO:0000256" key="5">
    <source>
        <dbReference type="ARBA" id="ARBA00023242"/>
    </source>
</evidence>
<dbReference type="GO" id="GO:0008270">
    <property type="term" value="F:zinc ion binding"/>
    <property type="evidence" value="ECO:0007669"/>
    <property type="project" value="UniProtKB-KW"/>
</dbReference>
<protein>
    <recommendedName>
        <fullName evidence="9">BED-type domain-containing protein</fullName>
    </recommendedName>
</protein>
<evidence type="ECO:0000256" key="2">
    <source>
        <dbReference type="ARBA" id="ARBA00022723"/>
    </source>
</evidence>
<keyword evidence="2" id="KW-0479">Metal-binding</keyword>
<dbReference type="InterPro" id="IPR052035">
    <property type="entry name" value="ZnF_BED_domain_contain"/>
</dbReference>
<keyword evidence="5" id="KW-0539">Nucleus</keyword>
<keyword evidence="3" id="KW-0863">Zinc-finger</keyword>
<feature type="compositionally biased region" description="Low complexity" evidence="6">
    <location>
        <begin position="34"/>
        <end position="47"/>
    </location>
</feature>
<keyword evidence="8" id="KW-1185">Reference proteome</keyword>
<dbReference type="PANTHER" id="PTHR46481:SF10">
    <property type="entry name" value="ZINC FINGER BED DOMAIN-CONTAINING PROTEIN 39"/>
    <property type="match status" value="1"/>
</dbReference>
<dbReference type="PANTHER" id="PTHR46481">
    <property type="entry name" value="ZINC FINGER BED DOMAIN-CONTAINING PROTEIN 4"/>
    <property type="match status" value="1"/>
</dbReference>
<reference evidence="7 8" key="1">
    <citation type="journal article" date="2010" name="Genome Biol.">
        <title>A first genome assembly of the barley fungal pathogen Pyrenophora teres f. teres.</title>
        <authorList>
            <person name="Ellwood S.R."/>
            <person name="Liu Z."/>
            <person name="Syme R.A."/>
            <person name="Lai Z."/>
            <person name="Hane J.K."/>
            <person name="Keiper F."/>
            <person name="Moffat C.S."/>
            <person name="Oliver R.P."/>
            <person name="Friesen T.L."/>
        </authorList>
    </citation>
    <scope>NUCLEOTIDE SEQUENCE [LARGE SCALE GENOMIC DNA]</scope>
    <source>
        <strain evidence="7 8">0-1</strain>
    </source>
</reference>
<dbReference type="EMBL" id="GL533054">
    <property type="protein sequence ID" value="EFQ94932.1"/>
    <property type="molecule type" value="Genomic_DNA"/>
</dbReference>
<evidence type="ECO:0000313" key="8">
    <source>
        <dbReference type="Proteomes" id="UP000001067"/>
    </source>
</evidence>
<gene>
    <name evidence="7" type="ORF">PTT_07236</name>
</gene>
<dbReference type="KEGG" id="pte:PTT_07236"/>
<evidence type="ECO:0000313" key="7">
    <source>
        <dbReference type="EMBL" id="EFQ94932.1"/>
    </source>
</evidence>
<evidence type="ECO:0000256" key="6">
    <source>
        <dbReference type="SAM" id="MobiDB-lite"/>
    </source>
</evidence>
<accession>E3RH70</accession>
<dbReference type="InterPro" id="IPR012337">
    <property type="entry name" value="RNaseH-like_sf"/>
</dbReference>
<evidence type="ECO:0000256" key="4">
    <source>
        <dbReference type="ARBA" id="ARBA00022833"/>
    </source>
</evidence>
<name>E3RH70_PYRTT</name>
<dbReference type="GO" id="GO:0005634">
    <property type="term" value="C:nucleus"/>
    <property type="evidence" value="ECO:0007669"/>
    <property type="project" value="UniProtKB-SubCell"/>
</dbReference>
<dbReference type="eggNOG" id="KOG1121">
    <property type="taxonomic scope" value="Eukaryota"/>
</dbReference>
<sequence>MTHPKRTTKLTEKVRQAQLDFATPEIRPTKRARVAAPTTPARQTPPALSTPALTRLSSPRALLAASQQGSQSLSKDDAFELELRESQLEEAIVAPTAASRAPTVASANENSTVGQALAAGFDTRFADNFDDIIWLRLPGYRAPLVPQKHKKSWIYAYGYRINSTAAQLSSKVYFLCKICHLRYHKACSGIYDTTTSPSTAARHLNTTHQIYNPEKPAALAVSTTEHTLRSYYKAGGKVPQDVHNALTGFDVQLFRFKAVTWLVEGNHSLSEFERPEFRAMLEAANPEAVTALWTSHNSVSRYVTRLYNYLQPRVAVELSNALSKIHISFDGWTMQGGKRGFLGVVAHFVSSSGGLTDLPIALPQLTGAHTGVRIAEVVDQTLRQFGVDSAKLGYFVPDNAANNDTAIAVVAEIYDFLPVHRRLRCGPHTLNLIGQTLLWGNNQQAYHNAPEELSDEVRFMREWRKDGPLGVLLDVINYIKTPQQHELFINFQHRANADLSAKDRKILEVVKPVVTRWNSYFSCFERAVTLQSAVNAYCQLHVTNTANADAYAAASGNKEPDAQRWMRSGGLTAADWQTVNEYLAMLRPLKLATKRLEGRGTYKRFGSLAEVIPVFETILSSYEERVESYSGVNYDEPGAPEDHIAINLRAAWAKANEYYIKLDDSPAYYCNGLGLAKTDLGESWVRLSLPHFLITHTYIAAVPP</sequence>
<evidence type="ECO:0000256" key="3">
    <source>
        <dbReference type="ARBA" id="ARBA00022771"/>
    </source>
</evidence>
<dbReference type="SUPFAM" id="SSF53098">
    <property type="entry name" value="Ribonuclease H-like"/>
    <property type="match status" value="1"/>
</dbReference>
<evidence type="ECO:0008006" key="9">
    <source>
        <dbReference type="Google" id="ProtNLM"/>
    </source>
</evidence>
<dbReference type="Proteomes" id="UP000001067">
    <property type="component" value="Unassembled WGS sequence"/>
</dbReference>
<dbReference type="HOGENOM" id="CLU_009123_10_0_1"/>
<evidence type="ECO:0000256" key="1">
    <source>
        <dbReference type="ARBA" id="ARBA00004123"/>
    </source>
</evidence>
<comment type="subcellular location">
    <subcellularLocation>
        <location evidence="1">Nucleus</location>
    </subcellularLocation>
</comment>
<proteinExistence type="predicted"/>